<dbReference type="EMBL" id="NKYE01000006">
    <property type="protein sequence ID" value="OZM73050.1"/>
    <property type="molecule type" value="Genomic_DNA"/>
</dbReference>
<dbReference type="InParanoid" id="A0A263D3N6"/>
<gene>
    <name evidence="2" type="ORF">CFN78_12580</name>
</gene>
<dbReference type="OrthoDB" id="3607295at2"/>
<dbReference type="RefSeq" id="WP_094862908.1">
    <property type="nucleotide sequence ID" value="NZ_NKYE01000006.1"/>
</dbReference>
<dbReference type="InterPro" id="IPR023809">
    <property type="entry name" value="Thiopep_bacteriocin_synth_dom"/>
</dbReference>
<proteinExistence type="predicted"/>
<protein>
    <submittedName>
        <fullName evidence="2">Lantibiotic biosynthesis protein</fullName>
    </submittedName>
</protein>
<dbReference type="AlphaFoldDB" id="A0A263D3N6"/>
<organism evidence="2 3">
    <name type="scientific">Amycolatopsis antarctica</name>
    <dbReference type="NCBI Taxonomy" id="1854586"/>
    <lineage>
        <taxon>Bacteria</taxon>
        <taxon>Bacillati</taxon>
        <taxon>Actinomycetota</taxon>
        <taxon>Actinomycetes</taxon>
        <taxon>Pseudonocardiales</taxon>
        <taxon>Pseudonocardiaceae</taxon>
        <taxon>Amycolatopsis</taxon>
    </lineage>
</organism>
<keyword evidence="3" id="KW-1185">Reference proteome</keyword>
<feature type="domain" description="Thiopeptide-type bacteriocin biosynthesis" evidence="1">
    <location>
        <begin position="22"/>
        <end position="345"/>
    </location>
</feature>
<dbReference type="Pfam" id="PF14028">
    <property type="entry name" value="Lant_dehydr_C"/>
    <property type="match status" value="1"/>
</dbReference>
<sequence>MTPTTPLSGDRVDPGALLPGDWLSAHIYYAYDRTPLLTRCVGPLIARLREEELISGHFFVRHWLEGSHLRLRLRPEDGRAGEVRQLLEAEVTGFLDREPSVYDPGRDLSQEQYRERFLLEFSAEQWARRYGEDGRMPQHEYNTLGYFEYAPEVGRYGGARGLELAERHAEHSSDLAFDVLAAENVHVRSVLLGLGSQVMLATAYAFMGDHQRTAGFFGEYLASWEGMFGTEYERYERAYQQMAESLRARVRTIHGAVAEGGAGAGPAFVPGWASRCADLRKDLADAADRGLLDSPETGDPVPGSSGASWERALSYLARSHLHMTNNRLGISVSAENYLSFVLRRAITDCFLT</sequence>
<comment type="caution">
    <text evidence="2">The sequence shown here is derived from an EMBL/GenBank/DDBJ whole genome shotgun (WGS) entry which is preliminary data.</text>
</comment>
<accession>A0A263D3N6</accession>
<name>A0A263D3N6_9PSEU</name>
<evidence type="ECO:0000259" key="1">
    <source>
        <dbReference type="Pfam" id="PF14028"/>
    </source>
</evidence>
<evidence type="ECO:0000313" key="2">
    <source>
        <dbReference type="EMBL" id="OZM73050.1"/>
    </source>
</evidence>
<dbReference type="Proteomes" id="UP000242444">
    <property type="component" value="Unassembled WGS sequence"/>
</dbReference>
<reference evidence="2 3" key="1">
    <citation type="submission" date="2017-07" db="EMBL/GenBank/DDBJ databases">
        <title>Amycolatopsis antarcticus sp. nov., isolated from the surface of an Antarcticus brown macroalga.</title>
        <authorList>
            <person name="Wang J."/>
            <person name="Leiva S."/>
            <person name="Huang J."/>
            <person name="Huang Y."/>
        </authorList>
    </citation>
    <scope>NUCLEOTIDE SEQUENCE [LARGE SCALE GENOMIC DNA]</scope>
    <source>
        <strain evidence="2 3">AU-G6</strain>
    </source>
</reference>
<evidence type="ECO:0000313" key="3">
    <source>
        <dbReference type="Proteomes" id="UP000242444"/>
    </source>
</evidence>